<comment type="subcellular location">
    <subcellularLocation>
        <location evidence="10">Cytoplasm</location>
    </subcellularLocation>
</comment>
<evidence type="ECO:0000256" key="9">
    <source>
        <dbReference type="ARBA" id="ARBA00023186"/>
    </source>
</evidence>
<evidence type="ECO:0000256" key="2">
    <source>
        <dbReference type="ARBA" id="ARBA00006100"/>
    </source>
</evidence>
<dbReference type="GO" id="GO:0051539">
    <property type="term" value="F:4 iron, 4 sulfur cluster binding"/>
    <property type="evidence" value="ECO:0007669"/>
    <property type="project" value="UniProtKB-UniRule"/>
</dbReference>
<sequence>MSGIYLHIPFCKQACHYCDFHFSTSLKLKSKLVEAMLKELEWQKHYCDESIETIYFGGGTPSLLSERELNNLMEVIYKNYSISDKNLEVTLEANPDDINSSKLKELKNIGINRLSIGLQSFHEEHLRLMNRAHNAEESQKCVKLAQDYGFDNLTIDIIYGIPHKDHSVWYNDLATAIALDVSHISSYCLTVEDKTALGNWAKRGKFKPADDEYAAEQFEYLVDTLKKEGFEHYEISNFAKQGHYSKHNSAYWKGKPYVGIGPSAHSFDGKQSRQFNISNNPKYIKSILEEGKLNYEKETLSRADGINEYLLTTLRTSWGCDLQHLKEVYRFDLKKERESILKQMDENGWLLWKANHLILSEKGKLFADQIASDLFEDE</sequence>
<dbReference type="NCBIfam" id="TIGR00539">
    <property type="entry name" value="hemN_rel"/>
    <property type="match status" value="1"/>
</dbReference>
<dbReference type="InterPro" id="IPR006638">
    <property type="entry name" value="Elp3/MiaA/NifB-like_rSAM"/>
</dbReference>
<dbReference type="InterPro" id="IPR034505">
    <property type="entry name" value="Coproporphyrinogen-III_oxidase"/>
</dbReference>
<keyword evidence="4 10" id="KW-0349">Heme</keyword>
<dbReference type="CDD" id="cd01335">
    <property type="entry name" value="Radical_SAM"/>
    <property type="match status" value="1"/>
</dbReference>
<keyword evidence="10" id="KW-0004">4Fe-4S</keyword>
<evidence type="ECO:0000256" key="1">
    <source>
        <dbReference type="ARBA" id="ARBA00001966"/>
    </source>
</evidence>
<gene>
    <name evidence="12" type="primary">hemW</name>
    <name evidence="12" type="ORF">HGP29_23900</name>
</gene>
<comment type="cofactor">
    <cofactor evidence="1">
        <name>[4Fe-4S] cluster</name>
        <dbReference type="ChEBI" id="CHEBI:49883"/>
    </cofactor>
</comment>
<evidence type="ECO:0000256" key="10">
    <source>
        <dbReference type="RuleBase" id="RU364116"/>
    </source>
</evidence>
<dbReference type="InterPro" id="IPR058240">
    <property type="entry name" value="rSAM_sf"/>
</dbReference>
<keyword evidence="10" id="KW-0963">Cytoplasm</keyword>
<keyword evidence="6 10" id="KW-0479">Metal-binding</keyword>
<dbReference type="GO" id="GO:0046872">
    <property type="term" value="F:metal ion binding"/>
    <property type="evidence" value="ECO:0007669"/>
    <property type="project" value="UniProtKB-UniRule"/>
</dbReference>
<dbReference type="GO" id="GO:0006779">
    <property type="term" value="P:porphyrin-containing compound biosynthetic process"/>
    <property type="evidence" value="ECO:0007669"/>
    <property type="project" value="InterPro"/>
</dbReference>
<dbReference type="SFLD" id="SFLDS00029">
    <property type="entry name" value="Radical_SAM"/>
    <property type="match status" value="1"/>
</dbReference>
<dbReference type="SUPFAM" id="SSF102114">
    <property type="entry name" value="Radical SAM enzymes"/>
    <property type="match status" value="1"/>
</dbReference>
<dbReference type="GO" id="GO:0005737">
    <property type="term" value="C:cytoplasm"/>
    <property type="evidence" value="ECO:0007669"/>
    <property type="project" value="UniProtKB-SubCell"/>
</dbReference>
<dbReference type="EMBL" id="JABAIL010000010">
    <property type="protein sequence ID" value="NLR94269.1"/>
    <property type="molecule type" value="Genomic_DNA"/>
</dbReference>
<dbReference type="SMART" id="SM00729">
    <property type="entry name" value="Elp3"/>
    <property type="match status" value="1"/>
</dbReference>
<comment type="function">
    <text evidence="10">Probably acts as a heme chaperone, transferring heme to an unknown acceptor. Binds one molecule of heme per monomer, possibly covalently. Binds 1 [4Fe-4S] cluster. The cluster is coordinated with 3 cysteines and an exchangeable S-adenosyl-L-methionine.</text>
</comment>
<dbReference type="SFLD" id="SFLDF00288">
    <property type="entry name" value="HemN-like__clustered_with_nucl"/>
    <property type="match status" value="1"/>
</dbReference>
<keyword evidence="5 10" id="KW-0949">S-adenosyl-L-methionine</keyword>
<protein>
    <recommendedName>
        <fullName evidence="3 10">Heme chaperone HemW</fullName>
    </recommendedName>
</protein>
<evidence type="ECO:0000256" key="4">
    <source>
        <dbReference type="ARBA" id="ARBA00022617"/>
    </source>
</evidence>
<dbReference type="AlphaFoldDB" id="A0A7X8SQ02"/>
<dbReference type="InterPro" id="IPR013785">
    <property type="entry name" value="Aldolase_TIM"/>
</dbReference>
<name>A0A7X8SQ02_9BACT</name>
<dbReference type="Proteomes" id="UP000585050">
    <property type="component" value="Unassembled WGS sequence"/>
</dbReference>
<keyword evidence="9 10" id="KW-0143">Chaperone</keyword>
<dbReference type="PANTHER" id="PTHR13932:SF5">
    <property type="entry name" value="RADICAL S-ADENOSYL METHIONINE DOMAIN-CONTAINING PROTEIN 1, MITOCHONDRIAL"/>
    <property type="match status" value="1"/>
</dbReference>
<dbReference type="RefSeq" id="WP_168884980.1">
    <property type="nucleotide sequence ID" value="NZ_JABAIL010000010.1"/>
</dbReference>
<dbReference type="InterPro" id="IPR004559">
    <property type="entry name" value="HemW-like"/>
</dbReference>
<dbReference type="PANTHER" id="PTHR13932">
    <property type="entry name" value="COPROPORPHYRINIGEN III OXIDASE"/>
    <property type="match status" value="1"/>
</dbReference>
<dbReference type="GO" id="GO:0004109">
    <property type="term" value="F:coproporphyrinogen oxidase activity"/>
    <property type="evidence" value="ECO:0007669"/>
    <property type="project" value="InterPro"/>
</dbReference>
<feature type="domain" description="Radical SAM core" evidence="11">
    <location>
        <begin position="1"/>
        <end position="231"/>
    </location>
</feature>
<comment type="caution">
    <text evidence="12">The sequence shown here is derived from an EMBL/GenBank/DDBJ whole genome shotgun (WGS) entry which is preliminary data.</text>
</comment>
<evidence type="ECO:0000313" key="12">
    <source>
        <dbReference type="EMBL" id="NLR94269.1"/>
    </source>
</evidence>
<dbReference type="PROSITE" id="PS51918">
    <property type="entry name" value="RADICAL_SAM"/>
    <property type="match status" value="1"/>
</dbReference>
<evidence type="ECO:0000256" key="5">
    <source>
        <dbReference type="ARBA" id="ARBA00022691"/>
    </source>
</evidence>
<proteinExistence type="inferred from homology"/>
<evidence type="ECO:0000256" key="8">
    <source>
        <dbReference type="ARBA" id="ARBA00023014"/>
    </source>
</evidence>
<reference evidence="12 13" key="1">
    <citation type="submission" date="2020-04" db="EMBL/GenBank/DDBJ databases">
        <title>Flammeovirga sp. SR4, a novel species isolated from seawater.</title>
        <authorList>
            <person name="Wang X."/>
        </authorList>
    </citation>
    <scope>NUCLEOTIDE SEQUENCE [LARGE SCALE GENOMIC DNA]</scope>
    <source>
        <strain evidence="12 13">SR4</strain>
    </source>
</reference>
<dbReference type="Pfam" id="PF04055">
    <property type="entry name" value="Radical_SAM"/>
    <property type="match status" value="1"/>
</dbReference>
<keyword evidence="8 10" id="KW-0411">Iron-sulfur</keyword>
<dbReference type="Gene3D" id="3.20.20.70">
    <property type="entry name" value="Aldolase class I"/>
    <property type="match status" value="1"/>
</dbReference>
<evidence type="ECO:0000313" key="13">
    <source>
        <dbReference type="Proteomes" id="UP000585050"/>
    </source>
</evidence>
<keyword evidence="13" id="KW-1185">Reference proteome</keyword>
<evidence type="ECO:0000256" key="3">
    <source>
        <dbReference type="ARBA" id="ARBA00017228"/>
    </source>
</evidence>
<organism evidence="12 13">
    <name type="scientific">Flammeovirga agarivorans</name>
    <dbReference type="NCBI Taxonomy" id="2726742"/>
    <lineage>
        <taxon>Bacteria</taxon>
        <taxon>Pseudomonadati</taxon>
        <taxon>Bacteroidota</taxon>
        <taxon>Cytophagia</taxon>
        <taxon>Cytophagales</taxon>
        <taxon>Flammeovirgaceae</taxon>
        <taxon>Flammeovirga</taxon>
    </lineage>
</organism>
<evidence type="ECO:0000259" key="11">
    <source>
        <dbReference type="PROSITE" id="PS51918"/>
    </source>
</evidence>
<keyword evidence="7 10" id="KW-0408">Iron</keyword>
<accession>A0A7X8SQ02</accession>
<dbReference type="SFLD" id="SFLDG01082">
    <property type="entry name" value="B12-binding_domain_containing"/>
    <property type="match status" value="1"/>
</dbReference>
<comment type="similarity">
    <text evidence="2">Belongs to the anaerobic coproporphyrinogen-III oxidase family. HemW subfamily.</text>
</comment>
<dbReference type="SFLD" id="SFLDG01065">
    <property type="entry name" value="anaerobic_coproporphyrinogen-I"/>
    <property type="match status" value="1"/>
</dbReference>
<dbReference type="InterPro" id="IPR007197">
    <property type="entry name" value="rSAM"/>
</dbReference>
<evidence type="ECO:0000256" key="7">
    <source>
        <dbReference type="ARBA" id="ARBA00023004"/>
    </source>
</evidence>
<evidence type="ECO:0000256" key="6">
    <source>
        <dbReference type="ARBA" id="ARBA00022723"/>
    </source>
</evidence>
<dbReference type="SFLD" id="SFLDF00562">
    <property type="entry name" value="HemN-like__clustered_with_heat"/>
    <property type="match status" value="1"/>
</dbReference>